<evidence type="ECO:0000313" key="2">
    <source>
        <dbReference type="Proteomes" id="UP001281147"/>
    </source>
</evidence>
<gene>
    <name evidence="1" type="ORF">LTR37_013439</name>
</gene>
<name>A0ACC3MWB6_9PEZI</name>
<sequence>MSATALQVITVAFPNPEWSNSNTFERINSTISFYHLTTFTLRTLSSAGAQPGASITGLLYVPTLPANDPCIEAAAPYVPQNVTRQRELPNVDYDLIAVAPWLSPECVRGYLDSAQSDPVRAFLFYLPNNSTGAPPEADDIAWSLGDADDWKQQYGYPIYAIPGQSGNTLMQGSSQYSGNMTEVPHANLLLESYDSREYVRLFAELDTTGGTTLPSLWVFLLVVLGILLAVIGFTSLVMHYLQRRRRQALRRRVANGEVDLEALGIKRLTVPQEVLDKMPLYTYGSGAPAVPSSVARETNTPTTIRDPELAANKLVSPARPAAPPRSPSTSSYHPTPLQQPTCAICLDDFVPGSVGNKGTIVRELPCHHIFHPECVDTFLRDSSSLCPMCKKSALPKGYCPRVVTNAMVRRERLMRRIRPATDAEAEEEGAAAAPSVPMSGNAGGAATRMRPWTQFRDGFPRRSSGRRVVSSPPATSADNNSQPMAEIPNPPSATIPRRGLSRLHSRSATTGGTTIQPSSNATRREWARQRAIAMLGRPAPLDPDAEEAQRTPGWRKALRSVFPAAGGTRNR</sequence>
<dbReference type="EMBL" id="JAUTXU010000132">
    <property type="protein sequence ID" value="KAK3705072.1"/>
    <property type="molecule type" value="Genomic_DNA"/>
</dbReference>
<proteinExistence type="predicted"/>
<keyword evidence="2" id="KW-1185">Reference proteome</keyword>
<comment type="caution">
    <text evidence="1">The sequence shown here is derived from an EMBL/GenBank/DDBJ whole genome shotgun (WGS) entry which is preliminary data.</text>
</comment>
<reference evidence="1" key="1">
    <citation type="submission" date="2023-07" db="EMBL/GenBank/DDBJ databases">
        <title>Black Yeasts Isolated from many extreme environments.</title>
        <authorList>
            <person name="Coleine C."/>
            <person name="Stajich J.E."/>
            <person name="Selbmann L."/>
        </authorList>
    </citation>
    <scope>NUCLEOTIDE SEQUENCE</scope>
    <source>
        <strain evidence="1">CCFEE 5714</strain>
    </source>
</reference>
<organism evidence="1 2">
    <name type="scientific">Vermiconidia calcicola</name>
    <dbReference type="NCBI Taxonomy" id="1690605"/>
    <lineage>
        <taxon>Eukaryota</taxon>
        <taxon>Fungi</taxon>
        <taxon>Dikarya</taxon>
        <taxon>Ascomycota</taxon>
        <taxon>Pezizomycotina</taxon>
        <taxon>Dothideomycetes</taxon>
        <taxon>Dothideomycetidae</taxon>
        <taxon>Mycosphaerellales</taxon>
        <taxon>Extremaceae</taxon>
        <taxon>Vermiconidia</taxon>
    </lineage>
</organism>
<dbReference type="Proteomes" id="UP001281147">
    <property type="component" value="Unassembled WGS sequence"/>
</dbReference>
<protein>
    <submittedName>
        <fullName evidence="1">Uncharacterized protein</fullName>
    </submittedName>
</protein>
<accession>A0ACC3MWB6</accession>
<evidence type="ECO:0000313" key="1">
    <source>
        <dbReference type="EMBL" id="KAK3705072.1"/>
    </source>
</evidence>